<organism evidence="1 2">
    <name type="scientific">Hyalomma asiaticum</name>
    <name type="common">Tick</name>
    <dbReference type="NCBI Taxonomy" id="266040"/>
    <lineage>
        <taxon>Eukaryota</taxon>
        <taxon>Metazoa</taxon>
        <taxon>Ecdysozoa</taxon>
        <taxon>Arthropoda</taxon>
        <taxon>Chelicerata</taxon>
        <taxon>Arachnida</taxon>
        <taxon>Acari</taxon>
        <taxon>Parasitiformes</taxon>
        <taxon>Ixodida</taxon>
        <taxon>Ixodoidea</taxon>
        <taxon>Ixodidae</taxon>
        <taxon>Hyalomminae</taxon>
        <taxon>Hyalomma</taxon>
    </lineage>
</organism>
<comment type="caution">
    <text evidence="1">The sequence shown here is derived from an EMBL/GenBank/DDBJ whole genome shotgun (WGS) entry which is preliminary data.</text>
</comment>
<dbReference type="EMBL" id="CM023488">
    <property type="protein sequence ID" value="KAH6924927.1"/>
    <property type="molecule type" value="Genomic_DNA"/>
</dbReference>
<name>A0ACB7RSZ8_HYAAI</name>
<reference evidence="1" key="1">
    <citation type="submission" date="2020-05" db="EMBL/GenBank/DDBJ databases">
        <title>Large-scale comparative analyses of tick genomes elucidate their genetic diversity and vector capacities.</title>
        <authorList>
            <person name="Jia N."/>
            <person name="Wang J."/>
            <person name="Shi W."/>
            <person name="Du L."/>
            <person name="Sun Y."/>
            <person name="Zhan W."/>
            <person name="Jiang J."/>
            <person name="Wang Q."/>
            <person name="Zhang B."/>
            <person name="Ji P."/>
            <person name="Sakyi L.B."/>
            <person name="Cui X."/>
            <person name="Yuan T."/>
            <person name="Jiang B."/>
            <person name="Yang W."/>
            <person name="Lam T.T.-Y."/>
            <person name="Chang Q."/>
            <person name="Ding S."/>
            <person name="Wang X."/>
            <person name="Zhu J."/>
            <person name="Ruan X."/>
            <person name="Zhao L."/>
            <person name="Wei J."/>
            <person name="Que T."/>
            <person name="Du C."/>
            <person name="Cheng J."/>
            <person name="Dai P."/>
            <person name="Han X."/>
            <person name="Huang E."/>
            <person name="Gao Y."/>
            <person name="Liu J."/>
            <person name="Shao H."/>
            <person name="Ye R."/>
            <person name="Li L."/>
            <person name="Wei W."/>
            <person name="Wang X."/>
            <person name="Wang C."/>
            <person name="Yang T."/>
            <person name="Huo Q."/>
            <person name="Li W."/>
            <person name="Guo W."/>
            <person name="Chen H."/>
            <person name="Zhou L."/>
            <person name="Ni X."/>
            <person name="Tian J."/>
            <person name="Zhou Y."/>
            <person name="Sheng Y."/>
            <person name="Liu T."/>
            <person name="Pan Y."/>
            <person name="Xia L."/>
            <person name="Li J."/>
            <person name="Zhao F."/>
            <person name="Cao W."/>
        </authorList>
    </citation>
    <scope>NUCLEOTIDE SEQUENCE</scope>
    <source>
        <strain evidence="1">Hyas-2018</strain>
    </source>
</reference>
<sequence length="456" mass="50999">MLRKASVTTSAAITLGFCMYHTVDDSLKERGKTWGSLLPKMLLRLLAQAALVCYEGLMYITVSNVCEVFILYIMAQEVALCDCQRLVLKQRLDDSSASLIIETIRKNLSTIRMLKDRFNDIWTPAILASTMCFVWVHCITWYCLFTNEAKPKLLWLGLAYSGYNTLRFLDLAAISQQLSGEIQFLHDTIDPNGMHLNGAEFFCLDKGLLVLAKIECAYGEGTALESLQYVGILRCLNGLIKLLPAALKQVWLSAILPPVDLDECIRIADEPGVLVYPLLLDTRSDDGQKIVHLSDGNTVHLQKASVLHDTLTVYSTVKNKRIVQTRGHDSYEVMYGEDMIAEYTLNKFQSYVESRLSDFVGADAVMLITGMGSSHDQAAPVPNIPGNQGAYHCLWSDGYIMSYEIKDERQFAFSTCSQEQFVVFLRKDAAMIFARLRVAPEKTSTDETLVELSTGA</sequence>
<accession>A0ACB7RSZ8</accession>
<dbReference type="Proteomes" id="UP000821845">
    <property type="component" value="Chromosome 8"/>
</dbReference>
<keyword evidence="2" id="KW-1185">Reference proteome</keyword>
<protein>
    <submittedName>
        <fullName evidence="1">Uncharacterized protein</fullName>
    </submittedName>
</protein>
<proteinExistence type="predicted"/>
<gene>
    <name evidence="1" type="ORF">HPB50_026533</name>
</gene>
<evidence type="ECO:0000313" key="1">
    <source>
        <dbReference type="EMBL" id="KAH6924927.1"/>
    </source>
</evidence>
<evidence type="ECO:0000313" key="2">
    <source>
        <dbReference type="Proteomes" id="UP000821845"/>
    </source>
</evidence>